<evidence type="ECO:0000313" key="1">
    <source>
        <dbReference type="EMBL" id="KAJ4409295.1"/>
    </source>
</evidence>
<sequence length="140" mass="15814">MSGYKCTSASVAGEVDLTTVNAVESPLLRLPAELRTSSRTHAFGGKMVLKDEHLADKKDFALYFVVYDAVYEGDYSPISASVSELPQLVSRQFWAETSEVFHSTCTFRYNYECDLQRFAPSDLPIVPRFMIFAHPWWDSG</sequence>
<name>A0A9W8ZJZ3_9PLEO</name>
<organism evidence="1 2">
    <name type="scientific">Didymella pomorum</name>
    <dbReference type="NCBI Taxonomy" id="749634"/>
    <lineage>
        <taxon>Eukaryota</taxon>
        <taxon>Fungi</taxon>
        <taxon>Dikarya</taxon>
        <taxon>Ascomycota</taxon>
        <taxon>Pezizomycotina</taxon>
        <taxon>Dothideomycetes</taxon>
        <taxon>Pleosporomycetidae</taxon>
        <taxon>Pleosporales</taxon>
        <taxon>Pleosporineae</taxon>
        <taxon>Didymellaceae</taxon>
        <taxon>Didymella</taxon>
    </lineage>
</organism>
<dbReference type="AlphaFoldDB" id="A0A9W8ZJZ3"/>
<dbReference type="EMBL" id="JAPEVA010000012">
    <property type="protein sequence ID" value="KAJ4409295.1"/>
    <property type="molecule type" value="Genomic_DNA"/>
</dbReference>
<dbReference type="OrthoDB" id="5413827at2759"/>
<reference evidence="1" key="1">
    <citation type="submission" date="2022-10" db="EMBL/GenBank/DDBJ databases">
        <title>Tapping the CABI collections for fungal endophytes: first genome assemblies for Collariella, Neodidymelliopsis, Ascochyta clinopodiicola, Didymella pomorum, Didymosphaeria variabile, Neocosmospora piperis and Neocucurbitaria cava.</title>
        <authorList>
            <person name="Hill R."/>
        </authorList>
    </citation>
    <scope>NUCLEOTIDE SEQUENCE</scope>
    <source>
        <strain evidence="1">IMI 355091</strain>
    </source>
</reference>
<accession>A0A9W8ZJZ3</accession>
<evidence type="ECO:0000313" key="2">
    <source>
        <dbReference type="Proteomes" id="UP001140510"/>
    </source>
</evidence>
<protein>
    <submittedName>
        <fullName evidence="1">Uncharacterized protein</fullName>
    </submittedName>
</protein>
<comment type="caution">
    <text evidence="1">The sequence shown here is derived from an EMBL/GenBank/DDBJ whole genome shotgun (WGS) entry which is preliminary data.</text>
</comment>
<gene>
    <name evidence="1" type="ORF">N0V91_002651</name>
</gene>
<proteinExistence type="predicted"/>
<dbReference type="Proteomes" id="UP001140510">
    <property type="component" value="Unassembled WGS sequence"/>
</dbReference>
<keyword evidence="2" id="KW-1185">Reference proteome</keyword>